<keyword evidence="3" id="KW-1185">Reference proteome</keyword>
<gene>
    <name evidence="2" type="ORF">EV197_1924</name>
</gene>
<protein>
    <submittedName>
        <fullName evidence="2">Uncharacterized protein (DUF2141 family)</fullName>
    </submittedName>
</protein>
<dbReference type="InterPro" id="IPR018673">
    <property type="entry name" value="DUF2141"/>
</dbReference>
<keyword evidence="1" id="KW-0732">Signal</keyword>
<feature type="chain" id="PRO_5020517829" evidence="1">
    <location>
        <begin position="22"/>
        <end position="140"/>
    </location>
</feature>
<evidence type="ECO:0000313" key="3">
    <source>
        <dbReference type="Proteomes" id="UP000292262"/>
    </source>
</evidence>
<dbReference type="OrthoDB" id="9788332at2"/>
<sequence length="140" mass="15234">MKKSILLIALTAIGTLSTLKAQDTSSLTVTITNIKTQEGVIRIGLYNDEATYLKKIVQSKKPEANATSVTVTFNDLPKGDYGISLYHDEDRNGELNTNFIGIPSEPYAFSNNATGMFGPAKWEDVKFTVGDTPTVQSITL</sequence>
<accession>A0A4Q7P0M5</accession>
<comment type="caution">
    <text evidence="2">The sequence shown here is derived from an EMBL/GenBank/DDBJ whole genome shotgun (WGS) entry which is preliminary data.</text>
</comment>
<proteinExistence type="predicted"/>
<feature type="signal peptide" evidence="1">
    <location>
        <begin position="1"/>
        <end position="21"/>
    </location>
</feature>
<dbReference type="Pfam" id="PF09912">
    <property type="entry name" value="DUF2141"/>
    <property type="match status" value="1"/>
</dbReference>
<dbReference type="Proteomes" id="UP000292262">
    <property type="component" value="Unassembled WGS sequence"/>
</dbReference>
<evidence type="ECO:0000313" key="2">
    <source>
        <dbReference type="EMBL" id="RZS93346.1"/>
    </source>
</evidence>
<reference evidence="2 3" key="1">
    <citation type="submission" date="2019-02" db="EMBL/GenBank/DDBJ databases">
        <title>Genomic Encyclopedia of Type Strains, Phase IV (KMG-IV): sequencing the most valuable type-strain genomes for metagenomic binning, comparative biology and taxonomic classification.</title>
        <authorList>
            <person name="Goeker M."/>
        </authorList>
    </citation>
    <scope>NUCLEOTIDE SEQUENCE [LARGE SCALE GENOMIC DNA]</scope>
    <source>
        <strain evidence="2 3">DSM 17196</strain>
    </source>
</reference>
<dbReference type="AlphaFoldDB" id="A0A4Q7P0M5"/>
<dbReference type="EMBL" id="SGXE01000002">
    <property type="protein sequence ID" value="RZS93346.1"/>
    <property type="molecule type" value="Genomic_DNA"/>
</dbReference>
<name>A0A4Q7P0M5_9FLAO</name>
<dbReference type="RefSeq" id="WP_130286482.1">
    <property type="nucleotide sequence ID" value="NZ_SGXE01000002.1"/>
</dbReference>
<organism evidence="2 3">
    <name type="scientific">Aquimarina brevivitae</name>
    <dbReference type="NCBI Taxonomy" id="323412"/>
    <lineage>
        <taxon>Bacteria</taxon>
        <taxon>Pseudomonadati</taxon>
        <taxon>Bacteroidota</taxon>
        <taxon>Flavobacteriia</taxon>
        <taxon>Flavobacteriales</taxon>
        <taxon>Flavobacteriaceae</taxon>
        <taxon>Aquimarina</taxon>
    </lineage>
</organism>
<evidence type="ECO:0000256" key="1">
    <source>
        <dbReference type="SAM" id="SignalP"/>
    </source>
</evidence>